<reference evidence="2 3" key="1">
    <citation type="submission" date="2020-08" db="EMBL/GenBank/DDBJ databases">
        <title>Aquariorum lacteus gen. nov., sp. nov., a new member of the family Comamonadaceae, isolated from freshwater aquarium.</title>
        <authorList>
            <person name="Chun S.-J."/>
        </authorList>
    </citation>
    <scope>NUCLEOTIDE SEQUENCE [LARGE SCALE GENOMIC DNA]</scope>
    <source>
        <strain evidence="2 3">SJAQ100</strain>
    </source>
</reference>
<keyword evidence="2" id="KW-0031">Aminopeptidase</keyword>
<dbReference type="Proteomes" id="UP000586093">
    <property type="component" value="Unassembled WGS sequence"/>
</dbReference>
<dbReference type="Pfam" id="PF10023">
    <property type="entry name" value="Aminopep"/>
    <property type="match status" value="1"/>
</dbReference>
<keyword evidence="1" id="KW-0732">Signal</keyword>
<dbReference type="PIRSF" id="PIRSF029285">
    <property type="entry name" value="Aminopept"/>
    <property type="match status" value="1"/>
</dbReference>
<keyword evidence="2" id="KW-0378">Hydrolase</keyword>
<proteinExistence type="predicted"/>
<dbReference type="AlphaFoldDB" id="A0A839HSX9"/>
<name>A0A839HSX9_9BURK</name>
<keyword evidence="3" id="KW-1185">Reference proteome</keyword>
<comment type="caution">
    <text evidence="2">The sequence shown here is derived from an EMBL/GenBank/DDBJ whole genome shotgun (WGS) entry which is preliminary data.</text>
</comment>
<accession>A0A839HSX9</accession>
<feature type="chain" id="PRO_5032415603" evidence="1">
    <location>
        <begin position="20"/>
        <end position="365"/>
    </location>
</feature>
<gene>
    <name evidence="2" type="ORF">H4F90_11635</name>
</gene>
<keyword evidence="2" id="KW-0645">Protease</keyword>
<sequence>MPKRRLTRLLLLASLPVLAGCETAGYYAQSIGGHLALLRAARPVPELLADPATPADLRERLQRSQQMRDFAVRELALPDNASYRRYAALDRPAVVWNVAAAPPYSLELRRWCFPVAGCVGYRGYFDRAAAEAEAARLREAEGLETVVLPVPAYSTLGKLPGDWFADPLPSTLIRWPEPELARLIFHELAHQRLYLGGDTAFNESYATAVERLGGARWLAAEAGAEARAADAAFEARREAFRALVARYRAQLDVLYRTGGPTARLAADKARLYAALRAEHAALRDGAWGGDRRYDAWFARANNALLGLQAAYFGWVPAFEALFAREGRDFARFHAAVEALAGLPPAEREATLRALMPPEPAAPLTP</sequence>
<dbReference type="InterPro" id="IPR014553">
    <property type="entry name" value="Aminopept"/>
</dbReference>
<dbReference type="PROSITE" id="PS51257">
    <property type="entry name" value="PROKAR_LIPOPROTEIN"/>
    <property type="match status" value="1"/>
</dbReference>
<evidence type="ECO:0000313" key="2">
    <source>
        <dbReference type="EMBL" id="MBB1162630.1"/>
    </source>
</evidence>
<evidence type="ECO:0000256" key="1">
    <source>
        <dbReference type="SAM" id="SignalP"/>
    </source>
</evidence>
<feature type="signal peptide" evidence="1">
    <location>
        <begin position="1"/>
        <end position="19"/>
    </location>
</feature>
<dbReference type="RefSeq" id="WP_182664759.1">
    <property type="nucleotide sequence ID" value="NZ_JACIVI010000004.1"/>
</dbReference>
<evidence type="ECO:0000313" key="3">
    <source>
        <dbReference type="Proteomes" id="UP000586093"/>
    </source>
</evidence>
<organism evidence="2 3">
    <name type="scientific">Aquariibacter albus</name>
    <dbReference type="NCBI Taxonomy" id="2759899"/>
    <lineage>
        <taxon>Bacteria</taxon>
        <taxon>Pseudomonadati</taxon>
        <taxon>Pseudomonadota</taxon>
        <taxon>Betaproteobacteria</taxon>
        <taxon>Burkholderiales</taxon>
        <taxon>Sphaerotilaceae</taxon>
        <taxon>Aquariibacter</taxon>
    </lineage>
</organism>
<dbReference type="EMBL" id="JACIVI010000004">
    <property type="protein sequence ID" value="MBB1162630.1"/>
    <property type="molecule type" value="Genomic_DNA"/>
</dbReference>
<protein>
    <submittedName>
        <fullName evidence="2">Aminopeptidase</fullName>
    </submittedName>
</protein>
<dbReference type="GO" id="GO:0004177">
    <property type="term" value="F:aminopeptidase activity"/>
    <property type="evidence" value="ECO:0007669"/>
    <property type="project" value="UniProtKB-KW"/>
</dbReference>